<organism evidence="8 9">
    <name type="scientific">Pacificimonas flava</name>
    <dbReference type="NCBI Taxonomy" id="1234595"/>
    <lineage>
        <taxon>Bacteria</taxon>
        <taxon>Pseudomonadati</taxon>
        <taxon>Pseudomonadota</taxon>
        <taxon>Alphaproteobacteria</taxon>
        <taxon>Sphingomonadales</taxon>
        <taxon>Sphingosinicellaceae</taxon>
        <taxon>Pacificimonas</taxon>
    </lineage>
</organism>
<evidence type="ECO:0000256" key="2">
    <source>
        <dbReference type="ARBA" id="ARBA00022448"/>
    </source>
</evidence>
<keyword evidence="3" id="KW-1003">Cell membrane</keyword>
<feature type="transmembrane region" description="Helical" evidence="7">
    <location>
        <begin position="219"/>
        <end position="244"/>
    </location>
</feature>
<feature type="transmembrane region" description="Helical" evidence="7">
    <location>
        <begin position="114"/>
        <end position="134"/>
    </location>
</feature>
<feature type="transmembrane region" description="Helical" evidence="7">
    <location>
        <begin position="75"/>
        <end position="94"/>
    </location>
</feature>
<dbReference type="Pfam" id="PF01554">
    <property type="entry name" value="MatE"/>
    <property type="match status" value="2"/>
</dbReference>
<dbReference type="GO" id="GO:0042910">
    <property type="term" value="F:xenobiotic transmembrane transporter activity"/>
    <property type="evidence" value="ECO:0007669"/>
    <property type="project" value="InterPro"/>
</dbReference>
<feature type="transmembrane region" description="Helical" evidence="7">
    <location>
        <begin position="369"/>
        <end position="388"/>
    </location>
</feature>
<keyword evidence="5 7" id="KW-1133">Transmembrane helix</keyword>
<evidence type="ECO:0000256" key="5">
    <source>
        <dbReference type="ARBA" id="ARBA00022989"/>
    </source>
</evidence>
<dbReference type="NCBIfam" id="TIGR00797">
    <property type="entry name" value="matE"/>
    <property type="match status" value="1"/>
</dbReference>
<feature type="transmembrane region" description="Helical" evidence="7">
    <location>
        <begin position="264"/>
        <end position="284"/>
    </location>
</feature>
<dbReference type="InterPro" id="IPR002528">
    <property type="entry name" value="MATE_fam"/>
</dbReference>
<keyword evidence="4 7" id="KW-0812">Transmembrane</keyword>
<dbReference type="OrthoDB" id="9806302at2"/>
<dbReference type="AlphaFoldDB" id="A0A219B9Y8"/>
<keyword evidence="2" id="KW-0813">Transport</keyword>
<dbReference type="PIRSF" id="PIRSF006603">
    <property type="entry name" value="DinF"/>
    <property type="match status" value="1"/>
</dbReference>
<evidence type="ECO:0000256" key="4">
    <source>
        <dbReference type="ARBA" id="ARBA00022692"/>
    </source>
</evidence>
<dbReference type="EMBL" id="NFZT01000001">
    <property type="protein sequence ID" value="OWV34598.1"/>
    <property type="molecule type" value="Genomic_DNA"/>
</dbReference>
<accession>A0A219B9Y8</accession>
<dbReference type="GO" id="GO:0015297">
    <property type="term" value="F:antiporter activity"/>
    <property type="evidence" value="ECO:0007669"/>
    <property type="project" value="InterPro"/>
</dbReference>
<dbReference type="PANTHER" id="PTHR43549:SF3">
    <property type="entry name" value="MULTIDRUG RESISTANCE PROTEIN YPNP-RELATED"/>
    <property type="match status" value="1"/>
</dbReference>
<feature type="transmembrane region" description="Helical" evidence="7">
    <location>
        <begin position="32"/>
        <end position="55"/>
    </location>
</feature>
<feature type="transmembrane region" description="Helical" evidence="7">
    <location>
        <begin position="177"/>
        <end position="198"/>
    </location>
</feature>
<comment type="caution">
    <text evidence="8">The sequence shown here is derived from an EMBL/GenBank/DDBJ whole genome shotgun (WGS) entry which is preliminary data.</text>
</comment>
<evidence type="ECO:0000313" key="9">
    <source>
        <dbReference type="Proteomes" id="UP000198462"/>
    </source>
</evidence>
<feature type="transmembrane region" description="Helical" evidence="7">
    <location>
        <begin position="296"/>
        <end position="317"/>
    </location>
</feature>
<dbReference type="InterPro" id="IPR052031">
    <property type="entry name" value="Membrane_Transporter-Flippase"/>
</dbReference>
<dbReference type="GO" id="GO:0005886">
    <property type="term" value="C:plasma membrane"/>
    <property type="evidence" value="ECO:0007669"/>
    <property type="project" value="UniProtKB-SubCell"/>
</dbReference>
<feature type="transmembrane region" description="Helical" evidence="7">
    <location>
        <begin position="337"/>
        <end position="357"/>
    </location>
</feature>
<name>A0A219B9Y8_9SPHN</name>
<protein>
    <submittedName>
        <fullName evidence="8">MATE family efflux transporter</fullName>
    </submittedName>
</protein>
<evidence type="ECO:0000256" key="6">
    <source>
        <dbReference type="ARBA" id="ARBA00023136"/>
    </source>
</evidence>
<dbReference type="Proteomes" id="UP000198462">
    <property type="component" value="Unassembled WGS sequence"/>
</dbReference>
<evidence type="ECO:0000256" key="3">
    <source>
        <dbReference type="ARBA" id="ARBA00022475"/>
    </source>
</evidence>
<feature type="transmembrane region" description="Helical" evidence="7">
    <location>
        <begin position="146"/>
        <end position="165"/>
    </location>
</feature>
<gene>
    <name evidence="8" type="ORF">B5C34_02390</name>
</gene>
<sequence>MIFGVAAISSVGIIDAYFVGQIGPQPLAAISFAFPVTIALTSLGVGVLVGINSVVSRGLGSGRRDLAERRAGQGVALAALVGLALTAVLMLLQGPLFSLLGAKGETAALIDRYMFPYLAGYPFLLLSMGSNGVLRAQGAAKRSSGVLITMAAANWVLDPLLITGWGPFPAFGISGAAYASAGSFVIAGLTASTFAARSQLGLHLAHLKDGDLLAGMRELAAVGAPAAVSNAINPVGLTVLTGFLSSYGDDAVAAFGVAGRIQTFAVVPLLAMSSSIGAIVGQNWGAGRPDRARKALWEAGGFCLAYGTAIAALLVAFRGEAARLFSDDPAIIDAIGLYLQIAAWGFGGYGILIVTNGALNGIGRADRSFLLSVIRVLAVMVPVAWLGGHVAAEAGVYGGELTANLAGAVLAYLFARRYLREDSCPAAQKTAA</sequence>
<keyword evidence="9" id="KW-1185">Reference proteome</keyword>
<evidence type="ECO:0000256" key="1">
    <source>
        <dbReference type="ARBA" id="ARBA00004429"/>
    </source>
</evidence>
<comment type="subcellular location">
    <subcellularLocation>
        <location evidence="1">Cell inner membrane</location>
        <topology evidence="1">Multi-pass membrane protein</topology>
    </subcellularLocation>
</comment>
<proteinExistence type="predicted"/>
<keyword evidence="6 7" id="KW-0472">Membrane</keyword>
<reference evidence="9" key="1">
    <citation type="submission" date="2017-05" db="EMBL/GenBank/DDBJ databases">
        <authorList>
            <person name="Lin X."/>
        </authorList>
    </citation>
    <scope>NUCLEOTIDE SEQUENCE [LARGE SCALE GENOMIC DNA]</scope>
    <source>
        <strain evidence="9">JLT2012</strain>
    </source>
</reference>
<feature type="transmembrane region" description="Helical" evidence="7">
    <location>
        <begin position="394"/>
        <end position="415"/>
    </location>
</feature>
<dbReference type="PANTHER" id="PTHR43549">
    <property type="entry name" value="MULTIDRUG RESISTANCE PROTEIN YPNP-RELATED"/>
    <property type="match status" value="1"/>
</dbReference>
<evidence type="ECO:0000256" key="7">
    <source>
        <dbReference type="SAM" id="Phobius"/>
    </source>
</evidence>
<evidence type="ECO:0000313" key="8">
    <source>
        <dbReference type="EMBL" id="OWV34598.1"/>
    </source>
</evidence>
<dbReference type="InterPro" id="IPR048279">
    <property type="entry name" value="MdtK-like"/>
</dbReference>